<feature type="domain" description="EGF-like" evidence="7">
    <location>
        <begin position="123"/>
        <end position="163"/>
    </location>
</feature>
<dbReference type="InterPro" id="IPR000152">
    <property type="entry name" value="EGF-type_Asp/Asn_hydroxyl_site"/>
</dbReference>
<feature type="domain" description="EGF-like" evidence="7">
    <location>
        <begin position="81"/>
        <end position="122"/>
    </location>
</feature>
<evidence type="ECO:0000256" key="5">
    <source>
        <dbReference type="PROSITE-ProRule" id="PRU00076"/>
    </source>
</evidence>
<dbReference type="InterPro" id="IPR049883">
    <property type="entry name" value="NOTCH1_EGF-like"/>
</dbReference>
<keyword evidence="4" id="KW-1015">Disulfide bond</keyword>
<dbReference type="SUPFAM" id="SSF57184">
    <property type="entry name" value="Growth factor receptor domain"/>
    <property type="match status" value="1"/>
</dbReference>
<organism evidence="8">
    <name type="scientific">Oikopleura dioica</name>
    <name type="common">Tunicate</name>
    <dbReference type="NCBI Taxonomy" id="34765"/>
    <lineage>
        <taxon>Eukaryota</taxon>
        <taxon>Metazoa</taxon>
        <taxon>Chordata</taxon>
        <taxon>Tunicata</taxon>
        <taxon>Appendicularia</taxon>
        <taxon>Copelata</taxon>
        <taxon>Oikopleuridae</taxon>
        <taxon>Oikopleura</taxon>
    </lineage>
</organism>
<keyword evidence="3" id="KW-0677">Repeat</keyword>
<dbReference type="CDD" id="cd00053">
    <property type="entry name" value="EGF"/>
    <property type="match status" value="1"/>
</dbReference>
<proteinExistence type="predicted"/>
<dbReference type="InterPro" id="IPR000742">
    <property type="entry name" value="EGF"/>
</dbReference>
<gene>
    <name evidence="8" type="ORF">GSOID_T00015494001</name>
</gene>
<dbReference type="InterPro" id="IPR001881">
    <property type="entry name" value="EGF-like_Ca-bd_dom"/>
</dbReference>
<dbReference type="Pfam" id="PF12947">
    <property type="entry name" value="EGF_3"/>
    <property type="match status" value="1"/>
</dbReference>
<evidence type="ECO:0000256" key="4">
    <source>
        <dbReference type="ARBA" id="ARBA00023157"/>
    </source>
</evidence>
<keyword evidence="1 5" id="KW-0245">EGF-like domain</keyword>
<feature type="region of interest" description="Disordered" evidence="6">
    <location>
        <begin position="56"/>
        <end position="79"/>
    </location>
</feature>
<dbReference type="PROSITE" id="PS01186">
    <property type="entry name" value="EGF_2"/>
    <property type="match status" value="2"/>
</dbReference>
<evidence type="ECO:0000256" key="3">
    <source>
        <dbReference type="ARBA" id="ARBA00022737"/>
    </source>
</evidence>
<dbReference type="PROSITE" id="PS01187">
    <property type="entry name" value="EGF_CA"/>
    <property type="match status" value="1"/>
</dbReference>
<dbReference type="EMBL" id="FN653079">
    <property type="protein sequence ID" value="CBY19840.1"/>
    <property type="molecule type" value="Genomic_DNA"/>
</dbReference>
<keyword evidence="2" id="KW-0732">Signal</keyword>
<dbReference type="SMART" id="SM00179">
    <property type="entry name" value="EGF_CA"/>
    <property type="match status" value="3"/>
</dbReference>
<dbReference type="Proteomes" id="UP000001307">
    <property type="component" value="Unassembled WGS sequence"/>
</dbReference>
<dbReference type="InterPro" id="IPR052235">
    <property type="entry name" value="Nephronectin_domain"/>
</dbReference>
<protein>
    <recommendedName>
        <fullName evidence="7">EGF-like domain-containing protein</fullName>
    </recommendedName>
</protein>
<dbReference type="CDD" id="cd00054">
    <property type="entry name" value="EGF_CA"/>
    <property type="match status" value="2"/>
</dbReference>
<dbReference type="GO" id="GO:0005509">
    <property type="term" value="F:calcium ion binding"/>
    <property type="evidence" value="ECO:0007669"/>
    <property type="project" value="InterPro"/>
</dbReference>
<dbReference type="PROSITE" id="PS00010">
    <property type="entry name" value="ASX_HYDROXYL"/>
    <property type="match status" value="3"/>
</dbReference>
<evidence type="ECO:0000313" key="9">
    <source>
        <dbReference type="Proteomes" id="UP000001307"/>
    </source>
</evidence>
<dbReference type="AlphaFoldDB" id="E4XMU7"/>
<dbReference type="OrthoDB" id="10060424at2759"/>
<feature type="compositionally biased region" description="Basic residues" evidence="6">
    <location>
        <begin position="63"/>
        <end position="76"/>
    </location>
</feature>
<sequence>MKLQYIFFYCTSGVLSQRKRAKGRASFAQDITDADYSAIFAPPSGSMLEQMIAMSMGSTSTRPVRKNKREKKKKTSKTPAFPGKCSKFKFSCHENAECRNVADGYICSCPEGFVGDGKTACEDMNECAASKNPCGTNKKCVNTAGSYYCSCESGFEAVRNKCRDINECTSGAHACVANAYCNNLYGDYECICPSGFEGNGKNQLANAKNTGCSARSTTRTTTTTTTTTTSTTTKRANEEFQIFEQFSDQDLISYEYGDGFGFVDGGELSAQMLDSFDVEHGANRAENDYDYMTSLQSFAELLYSNDKTLDARSGDFSDKLNQYWATMNRQWGKVQQAQTASSGKVNSNFSPSDGEGGKIGVSKGSNWSAAWKDAPWNVDAGLSAVADSWGADHGVGFSAAGNSWLGSNFDSSWELGGGTGQLASIDGAVDTSFDTNFDATGLGAGAIPGTADANYYSSYRWHQGIDARRNAASSEVHDPAKLKCHACNVQRELAWDKDDGTFKLIDPADPSKADKTGENIFAACSATLNQVSCEYSAGTCFIEERRTWGYVTQVRAGCKQAQACYMQKYQNFLIKAGRQCWPGDNAGMADKVGRRPYDVALYEWPNTNLGWITNIIYGGAAANGIGTTFTSSDAQTGLFVDADYSDFLGVRAPVDYKNGLKESSFCTQCCNSEHNCNFDWQPRTEADWERSFAWNYDTSSMTGNAFGTGVEQQPSEVDPVIT</sequence>
<dbReference type="FunFam" id="2.10.25.10:FF:000038">
    <property type="entry name" value="Fibrillin 2"/>
    <property type="match status" value="2"/>
</dbReference>
<keyword evidence="9" id="KW-1185">Reference proteome</keyword>
<dbReference type="SMART" id="SM00181">
    <property type="entry name" value="EGF"/>
    <property type="match status" value="3"/>
</dbReference>
<reference evidence="8" key="1">
    <citation type="journal article" date="2010" name="Science">
        <title>Plasticity of animal genome architecture unmasked by rapid evolution of a pelagic tunicate.</title>
        <authorList>
            <person name="Denoeud F."/>
            <person name="Henriet S."/>
            <person name="Mungpakdee S."/>
            <person name="Aury J.M."/>
            <person name="Da Silva C."/>
            <person name="Brinkmann H."/>
            <person name="Mikhaleva J."/>
            <person name="Olsen L.C."/>
            <person name="Jubin C."/>
            <person name="Canestro C."/>
            <person name="Bouquet J.M."/>
            <person name="Danks G."/>
            <person name="Poulain J."/>
            <person name="Campsteijn C."/>
            <person name="Adamski M."/>
            <person name="Cross I."/>
            <person name="Yadetie F."/>
            <person name="Muffato M."/>
            <person name="Louis A."/>
            <person name="Butcher S."/>
            <person name="Tsagkogeorga G."/>
            <person name="Konrad A."/>
            <person name="Singh S."/>
            <person name="Jensen M.F."/>
            <person name="Cong E.H."/>
            <person name="Eikeseth-Otteraa H."/>
            <person name="Noel B."/>
            <person name="Anthouard V."/>
            <person name="Porcel B.M."/>
            <person name="Kachouri-Lafond R."/>
            <person name="Nishino A."/>
            <person name="Ugolini M."/>
            <person name="Chourrout P."/>
            <person name="Nishida H."/>
            <person name="Aasland R."/>
            <person name="Huzurbazar S."/>
            <person name="Westhof E."/>
            <person name="Delsuc F."/>
            <person name="Lehrach H."/>
            <person name="Reinhardt R."/>
            <person name="Weissenbach J."/>
            <person name="Roy S.W."/>
            <person name="Artiguenave F."/>
            <person name="Postlethwait J.H."/>
            <person name="Manak J.R."/>
            <person name="Thompson E.M."/>
            <person name="Jaillon O."/>
            <person name="Du Pasquier L."/>
            <person name="Boudinot P."/>
            <person name="Liberles D.A."/>
            <person name="Volff J.N."/>
            <person name="Philippe H."/>
            <person name="Lenhard B."/>
            <person name="Roest Crollius H."/>
            <person name="Wincker P."/>
            <person name="Chourrout D."/>
        </authorList>
    </citation>
    <scope>NUCLEOTIDE SEQUENCE [LARGE SCALE GENOMIC DNA]</scope>
</reference>
<evidence type="ECO:0000256" key="6">
    <source>
        <dbReference type="SAM" id="MobiDB-lite"/>
    </source>
</evidence>
<dbReference type="Gene3D" id="2.10.25.10">
    <property type="entry name" value="Laminin"/>
    <property type="match status" value="3"/>
</dbReference>
<dbReference type="InterPro" id="IPR018097">
    <property type="entry name" value="EGF_Ca-bd_CS"/>
</dbReference>
<name>E4XMU7_OIKDI</name>
<feature type="compositionally biased region" description="Polar residues" evidence="6">
    <location>
        <begin position="336"/>
        <end position="351"/>
    </location>
</feature>
<evidence type="ECO:0000259" key="7">
    <source>
        <dbReference type="PROSITE" id="PS50026"/>
    </source>
</evidence>
<feature type="region of interest" description="Disordered" evidence="6">
    <location>
        <begin position="336"/>
        <end position="356"/>
    </location>
</feature>
<accession>E4XMU7</accession>
<feature type="domain" description="EGF-like" evidence="7">
    <location>
        <begin position="164"/>
        <end position="199"/>
    </location>
</feature>
<evidence type="ECO:0000313" key="8">
    <source>
        <dbReference type="EMBL" id="CBY19840.1"/>
    </source>
</evidence>
<dbReference type="PANTHER" id="PTHR24050">
    <property type="entry name" value="PA14 DOMAIN-CONTAINING PROTEIN"/>
    <property type="match status" value="1"/>
</dbReference>
<dbReference type="InParanoid" id="E4XMU7"/>
<evidence type="ECO:0000256" key="2">
    <source>
        <dbReference type="ARBA" id="ARBA00022729"/>
    </source>
</evidence>
<comment type="caution">
    <text evidence="5">Lacks conserved residue(s) required for the propagation of feature annotation.</text>
</comment>
<dbReference type="InterPro" id="IPR024731">
    <property type="entry name" value="NELL2-like_EGF"/>
</dbReference>
<dbReference type="PANTHER" id="PTHR24050:SF28">
    <property type="entry name" value="UROMODULIN-LIKE"/>
    <property type="match status" value="1"/>
</dbReference>
<dbReference type="PROSITE" id="PS50026">
    <property type="entry name" value="EGF_3"/>
    <property type="match status" value="3"/>
</dbReference>
<evidence type="ECO:0000256" key="1">
    <source>
        <dbReference type="ARBA" id="ARBA00022536"/>
    </source>
</evidence>
<dbReference type="SUPFAM" id="SSF57196">
    <property type="entry name" value="EGF/Laminin"/>
    <property type="match status" value="1"/>
</dbReference>
<dbReference type="InterPro" id="IPR009030">
    <property type="entry name" value="Growth_fac_rcpt_cys_sf"/>
</dbReference>
<dbReference type="Pfam" id="PF07645">
    <property type="entry name" value="EGF_CA"/>
    <property type="match status" value="2"/>
</dbReference>